<dbReference type="InterPro" id="IPR032200">
    <property type="entry name" value="COE_DBD"/>
</dbReference>
<evidence type="ECO:0000259" key="1">
    <source>
        <dbReference type="Pfam" id="PF16422"/>
    </source>
</evidence>
<accession>A0ABV0NF63</accession>
<dbReference type="Pfam" id="PF16422">
    <property type="entry name" value="COE1_DBD"/>
    <property type="match status" value="1"/>
</dbReference>
<reference evidence="2 3" key="1">
    <citation type="submission" date="2021-06" db="EMBL/GenBank/DDBJ databases">
        <authorList>
            <person name="Palmer J.M."/>
        </authorList>
    </citation>
    <scope>NUCLEOTIDE SEQUENCE [LARGE SCALE GENOMIC DNA]</scope>
    <source>
        <strain evidence="2 3">GA_2019</strain>
        <tissue evidence="2">Muscle</tissue>
    </source>
</reference>
<evidence type="ECO:0000313" key="2">
    <source>
        <dbReference type="EMBL" id="MEQ2170020.1"/>
    </source>
</evidence>
<gene>
    <name evidence="2" type="ORF">GOODEAATRI_030981</name>
</gene>
<dbReference type="Proteomes" id="UP001476798">
    <property type="component" value="Unassembled WGS sequence"/>
</dbReference>
<proteinExistence type="predicted"/>
<comment type="caution">
    <text evidence="2">The sequence shown here is derived from an EMBL/GenBank/DDBJ whole genome shotgun (WGS) entry which is preliminary data.</text>
</comment>
<dbReference type="Gene3D" id="2.60.40.3180">
    <property type="entry name" value="Transcription factor COE1, DNA-binding domain"/>
    <property type="match status" value="1"/>
</dbReference>
<protein>
    <recommendedName>
        <fullName evidence="1">Transcription factor COE DNA-binding domain-containing protein</fullName>
    </recommendedName>
</protein>
<sequence length="59" mass="6689">MMTHCAIRQPDMRSISLKSYKNLSRFILSSGLRITPCRCCDKKSCGNRNETPSDPVIID</sequence>
<feature type="domain" description="Transcription factor COE DNA-binding" evidence="1">
    <location>
        <begin position="33"/>
        <end position="59"/>
    </location>
</feature>
<name>A0ABV0NF63_9TELE</name>
<dbReference type="InterPro" id="IPR038173">
    <property type="entry name" value="COE_DBD_sf"/>
</dbReference>
<evidence type="ECO:0000313" key="3">
    <source>
        <dbReference type="Proteomes" id="UP001476798"/>
    </source>
</evidence>
<organism evidence="2 3">
    <name type="scientific">Goodea atripinnis</name>
    <dbReference type="NCBI Taxonomy" id="208336"/>
    <lineage>
        <taxon>Eukaryota</taxon>
        <taxon>Metazoa</taxon>
        <taxon>Chordata</taxon>
        <taxon>Craniata</taxon>
        <taxon>Vertebrata</taxon>
        <taxon>Euteleostomi</taxon>
        <taxon>Actinopterygii</taxon>
        <taxon>Neopterygii</taxon>
        <taxon>Teleostei</taxon>
        <taxon>Neoteleostei</taxon>
        <taxon>Acanthomorphata</taxon>
        <taxon>Ovalentaria</taxon>
        <taxon>Atherinomorphae</taxon>
        <taxon>Cyprinodontiformes</taxon>
        <taxon>Goodeidae</taxon>
        <taxon>Goodea</taxon>
    </lineage>
</organism>
<dbReference type="EMBL" id="JAHRIO010035070">
    <property type="protein sequence ID" value="MEQ2170020.1"/>
    <property type="molecule type" value="Genomic_DNA"/>
</dbReference>
<feature type="non-terminal residue" evidence="2">
    <location>
        <position position="59"/>
    </location>
</feature>
<keyword evidence="3" id="KW-1185">Reference proteome</keyword>